<evidence type="ECO:0000313" key="1">
    <source>
        <dbReference type="EMBL" id="KAL0930309.1"/>
    </source>
</evidence>
<gene>
    <name evidence="1" type="ORF">CTRU02_214384</name>
</gene>
<evidence type="ECO:0000313" key="2">
    <source>
        <dbReference type="Proteomes" id="UP000805649"/>
    </source>
</evidence>
<reference evidence="1 2" key="1">
    <citation type="journal article" date="2020" name="Phytopathology">
        <title>Genome Sequence Resources of Colletotrichum truncatum, C. plurivorum, C. musicola, and C. sojae: Four Species Pathogenic to Soybean (Glycine max).</title>
        <authorList>
            <person name="Rogerio F."/>
            <person name="Boufleur T.R."/>
            <person name="Ciampi-Guillardi M."/>
            <person name="Sukno S.A."/>
            <person name="Thon M.R."/>
            <person name="Massola Junior N.S."/>
            <person name="Baroncelli R."/>
        </authorList>
    </citation>
    <scope>NUCLEOTIDE SEQUENCE [LARGE SCALE GENOMIC DNA]</scope>
    <source>
        <strain evidence="1 2">CMES1059</strain>
    </source>
</reference>
<proteinExistence type="predicted"/>
<sequence>MDASPKRDWSQALAEVQERTAASYHSVLRYHANDRNHVGTVKLTLRLLCGTLHSLSLLVEEFTAHGKGWMHFQKINPDFNLLDELSTTLENLNQQMGHESLDQNVLKHLQRLLGVFTTAAATDNYFALVIALSNSTSRIPPSNHFVPKESDRANGQNGSTEESAQYSFDAAETCVSNLLDPIHNRKPDSCFSFRNYAAQRDAMHPSYGESALRLPNIAEKHWESALQPFEVPDSHEIKIIQADLKRLFHPKKTANFEQWILEYARKQWPERFDTTSRALSMQPLSRLMSVVFDPSFRTLHVAAALGLPSLCQWLISEEQKGIVRQSSPIGVSFYCALLGPNALLGRVDDPVQLLVDMRPSSHQEKTLQLLLDAGALRHLETTGIGPSKDEHVSLATLSFLVCHNLRAPQLFLNILESGVNFDERFVQLFEGDNSILKHWPSILSQISRPFLESVLPAILDKSVIGYDSYEDMSSLARGIYDIIDHYDEESTWIEPTTRKLDVSDNTYDFMVREAVQEGDVAIVRRLIQDSRWDPDIFITGKRTVSTSAGGTSLPPTPLKGTSLLHYAVESNGLPLVRIILKSRKDVNVHVRNNNDQTPLMLSESPEIFKLLHDYGARTTDTDDVGRNVWHFAAANSDIDLIDCLVENDENMDENLRGLMLGGQTPIAQGILYPFKQMRKEPKSTIRPPISALHMLKVCKRDPAYLQSTIPLLFLAAEWGSEELASSLIDFGADAAFVDDKGQSALHFLNVSATEGLILALQKACHAPVLNKEGMTPAETIFAAFNETAKLGRFPDKPLNHPANSRSLLASAYELLLTTETLASCDSTGAGLWERFAQKVICQWGPQWRTESTASASLRTAVNCLINAGAVASYEQENNQSGLIPVLEGWTKTSLDRVSAASWIGDILELIFHASSRRYEFSDSPEAVKYLKLAIRQGNHVIVQDLVGMKVSLHVRHDGVSAMELACQVYNGCDETMFNTLLDHADPSKLNDTDPSGVGLLHKLIDGMVLDRDRKLEALLRRGCDPNPPPGIGKDPVLVSYVKERQIDAALTLLHFGADPSATNSFGMDAAIAAASRGSLRILEEIRHCKPGFDWGRKCVSHFAIWGATGMDRTTTMRDCTALHLAAHNGHEAVLQLYIKDLGLDIESATVDELWRPLHSAVVGGFASCVRTLLEHGADPAARDYQGCTPLTVAVHNNRIEATRVLLDLGLKNNSHMDIAEPFVRAVVTGRKDIIRLFKPYLMTIVPGPPNGLGVPNTSPKVVGVVLENLIAGGNMDDCAKVLDLVEPSARDSIRLACGKCSPMVLALKLQHFHISRLFIELGMTSHFVGGHCFRHIGGFFPGMSGQLFEPTALHYAINRLKSEISTDEKAVVTQLQDLSDWTQYSLSPMHTAARREDDVGARLIVDHIREHPERYIRLLREPRRWPQPNSSVLDNREIIAKQTDDDTPSTSDGIIRQIVNQRVASHDHSAYEKGTTPLLTAISNSFLETTRFLVEHGADVNMPHENNATTPLHEAVSNDFVEGARYLLEKGANHNLRDSQSYTPLALAVVLGHFEMAQLLVDHGANLEVYDSDGVGLLSICGEKAMHPEMFVWLLSLGLDPYKPDKSGYTPVHDTILSNGLPGIVFNYGFDFSRVSEIRKGLLSLIIEFVQGKANGVLIRLLKRLPKEKKLEMVNSIPTAFISPLCNAVVQDEMGCLHTLLAHGADVDVEGSVEGSALMVACAIGRFDAVRVLVYRGAKIAYDTVLADGCRVFRSALAYAEPFPEIVRWLLVERHTSQRRLEFCTDGSAGLEEVVMPWSGIHVAGYELVGAGAHGVRKREESSLDFAERLDEIRRSLRGMSVRVLNLD</sequence>
<protein>
    <submittedName>
        <fullName evidence="1">Ankyrin unc44</fullName>
    </submittedName>
</protein>
<keyword evidence="2" id="KW-1185">Reference proteome</keyword>
<accession>A0ACC3YEL0</accession>
<dbReference type="EMBL" id="VUJX02000011">
    <property type="protein sequence ID" value="KAL0930309.1"/>
    <property type="molecule type" value="Genomic_DNA"/>
</dbReference>
<dbReference type="Proteomes" id="UP000805649">
    <property type="component" value="Unassembled WGS sequence"/>
</dbReference>
<name>A0ACC3YEL0_COLTU</name>
<organism evidence="1 2">
    <name type="scientific">Colletotrichum truncatum</name>
    <name type="common">Anthracnose fungus</name>
    <name type="synonym">Colletotrichum capsici</name>
    <dbReference type="NCBI Taxonomy" id="5467"/>
    <lineage>
        <taxon>Eukaryota</taxon>
        <taxon>Fungi</taxon>
        <taxon>Dikarya</taxon>
        <taxon>Ascomycota</taxon>
        <taxon>Pezizomycotina</taxon>
        <taxon>Sordariomycetes</taxon>
        <taxon>Hypocreomycetidae</taxon>
        <taxon>Glomerellales</taxon>
        <taxon>Glomerellaceae</taxon>
        <taxon>Colletotrichum</taxon>
        <taxon>Colletotrichum truncatum species complex</taxon>
    </lineage>
</organism>
<comment type="caution">
    <text evidence="1">The sequence shown here is derived from an EMBL/GenBank/DDBJ whole genome shotgun (WGS) entry which is preliminary data.</text>
</comment>